<dbReference type="RefSeq" id="WP_034220824.1">
    <property type="nucleotide sequence ID" value="NZ_AVCJ01000002.1"/>
</dbReference>
<dbReference type="Gene3D" id="3.40.30.10">
    <property type="entry name" value="Glutaredoxin"/>
    <property type="match status" value="1"/>
</dbReference>
<reference evidence="5 6" key="2">
    <citation type="journal article" date="2015" name="Stand. Genomic Sci.">
        <title>High quality draft genomic sequence of Arenimonas donghaensis DSM 18148(T).</title>
        <authorList>
            <person name="Chen F."/>
            <person name="Wang H."/>
            <person name="Cao Y."/>
            <person name="Li X."/>
            <person name="Wang G."/>
        </authorList>
    </citation>
    <scope>NUCLEOTIDE SEQUENCE [LARGE SCALE GENOMIC DNA]</scope>
    <source>
        <strain evidence="5 6">HO3-R19</strain>
    </source>
</reference>
<proteinExistence type="inferred from homology"/>
<dbReference type="OrthoDB" id="9790554at2"/>
<keyword evidence="6" id="KW-1185">Reference proteome</keyword>
<evidence type="ECO:0000256" key="2">
    <source>
        <dbReference type="ARBA" id="ARBA00023002"/>
    </source>
</evidence>
<dbReference type="EMBL" id="AVCJ01000002">
    <property type="protein sequence ID" value="KFL37557.1"/>
    <property type="molecule type" value="Genomic_DNA"/>
</dbReference>
<protein>
    <recommendedName>
        <fullName evidence="4">Arsenate reductase</fullName>
        <ecNumber evidence="4">1.20.4.1</ecNumber>
    </recommendedName>
</protein>
<dbReference type="InterPro" id="IPR006659">
    <property type="entry name" value="Arsenate_reductase"/>
</dbReference>
<evidence type="ECO:0000256" key="4">
    <source>
        <dbReference type="RuleBase" id="RU362029"/>
    </source>
</evidence>
<dbReference type="NCBIfam" id="TIGR00014">
    <property type="entry name" value="arsC"/>
    <property type="match status" value="1"/>
</dbReference>
<comment type="caution">
    <text evidence="5">The sequence shown here is derived from an EMBL/GenBank/DDBJ whole genome shotgun (WGS) entry which is preliminary data.</text>
</comment>
<evidence type="ECO:0000313" key="5">
    <source>
        <dbReference type="EMBL" id="KFL37557.1"/>
    </source>
</evidence>
<keyword evidence="2 4" id="KW-0560">Oxidoreductase</keyword>
<dbReference type="Proteomes" id="UP000029085">
    <property type="component" value="Unassembled WGS sequence"/>
</dbReference>
<comment type="similarity">
    <text evidence="1 3 4">Belongs to the ArsC family.</text>
</comment>
<dbReference type="STRING" id="1121014.N788_09220"/>
<dbReference type="AlphaFoldDB" id="A0A087ML04"/>
<evidence type="ECO:0000256" key="3">
    <source>
        <dbReference type="PROSITE-ProRule" id="PRU01282"/>
    </source>
</evidence>
<dbReference type="PANTHER" id="PTHR30041">
    <property type="entry name" value="ARSENATE REDUCTASE"/>
    <property type="match status" value="1"/>
</dbReference>
<organism evidence="5 6">
    <name type="scientific">Arenimonas donghaensis DSM 18148 = HO3-R19</name>
    <dbReference type="NCBI Taxonomy" id="1121014"/>
    <lineage>
        <taxon>Bacteria</taxon>
        <taxon>Pseudomonadati</taxon>
        <taxon>Pseudomonadota</taxon>
        <taxon>Gammaproteobacteria</taxon>
        <taxon>Lysobacterales</taxon>
        <taxon>Lysobacteraceae</taxon>
        <taxon>Arenimonas</taxon>
    </lineage>
</organism>
<comment type="catalytic activity">
    <reaction evidence="4">
        <text>[glutaredoxin]-dithiol + arsenate + glutathione + H(+) = glutathionyl-S-S-[glutaredoxin] + arsenite + H2O</text>
        <dbReference type="Rhea" id="RHEA:22016"/>
        <dbReference type="Rhea" id="RHEA-COMP:10729"/>
        <dbReference type="Rhea" id="RHEA-COMP:17668"/>
        <dbReference type="ChEBI" id="CHEBI:15377"/>
        <dbReference type="ChEBI" id="CHEBI:15378"/>
        <dbReference type="ChEBI" id="CHEBI:29242"/>
        <dbReference type="ChEBI" id="CHEBI:29950"/>
        <dbReference type="ChEBI" id="CHEBI:48597"/>
        <dbReference type="ChEBI" id="CHEBI:57925"/>
        <dbReference type="ChEBI" id="CHEBI:146199"/>
        <dbReference type="EC" id="1.20.4.1"/>
    </reaction>
</comment>
<sequence length="117" mass="12888">METIRIWHNPRCSKSREAMQLLAGRGVTAEVVDYLGQAPSPAQVEALMGKLGGDPRQLVRFKEDQARALGLSADDERPAAEWAALLAAHPRLIERPVLEVGDRAVIGRPTERLLELL</sequence>
<gene>
    <name evidence="5" type="ORF">N788_09220</name>
</gene>
<dbReference type="EC" id="1.20.4.1" evidence="4"/>
<dbReference type="PATRIC" id="fig|1121014.3.peg.605"/>
<dbReference type="PANTHER" id="PTHR30041:SF4">
    <property type="entry name" value="ARSENATE REDUCTASE"/>
    <property type="match status" value="1"/>
</dbReference>
<evidence type="ECO:0000313" key="6">
    <source>
        <dbReference type="Proteomes" id="UP000029085"/>
    </source>
</evidence>
<dbReference type="Pfam" id="PF03960">
    <property type="entry name" value="ArsC"/>
    <property type="match status" value="1"/>
</dbReference>
<accession>A0A087ML04</accession>
<reference evidence="6" key="1">
    <citation type="submission" date="2013-08" db="EMBL/GenBank/DDBJ databases">
        <title>Genome sequencing of Arenimonas donghaensis.</title>
        <authorList>
            <person name="Chen F."/>
            <person name="Wang G."/>
        </authorList>
    </citation>
    <scope>NUCLEOTIDE SEQUENCE [LARGE SCALE GENOMIC DNA]</scope>
    <source>
        <strain evidence="6">HO3-R19</strain>
    </source>
</reference>
<dbReference type="InterPro" id="IPR006660">
    <property type="entry name" value="Arsenate_reductase-like"/>
</dbReference>
<dbReference type="PROSITE" id="PS51353">
    <property type="entry name" value="ARSC"/>
    <property type="match status" value="1"/>
</dbReference>
<name>A0A087ML04_9GAMM</name>
<dbReference type="InterPro" id="IPR036249">
    <property type="entry name" value="Thioredoxin-like_sf"/>
</dbReference>
<evidence type="ECO:0000256" key="1">
    <source>
        <dbReference type="ARBA" id="ARBA00007198"/>
    </source>
</evidence>
<dbReference type="SUPFAM" id="SSF52833">
    <property type="entry name" value="Thioredoxin-like"/>
    <property type="match status" value="1"/>
</dbReference>
<dbReference type="GO" id="GO:0008794">
    <property type="term" value="F:arsenate reductase (glutaredoxin) activity"/>
    <property type="evidence" value="ECO:0007669"/>
    <property type="project" value="UniProtKB-UniRule"/>
</dbReference>